<sequence>MTLAFRPLSRDNLADVAGLDGAFTVEAELIPSARHGVVTYDIEPVPAYLKRYADNEEGELADFIDAPDKMFLLAYADGELAGHISVAIHWNRYAFIDHLAVDARSRRHGVGRALLAQAIDWARARQLPGVMLETQNNNVAACRLYERLGFTLGGFDRFLYRGEMPETREIALFWYLPLG</sequence>
<dbReference type="Proteomes" id="UP000616151">
    <property type="component" value="Unassembled WGS sequence"/>
</dbReference>
<dbReference type="EMBL" id="JAENHL010000007">
    <property type="protein sequence ID" value="MBK1867813.1"/>
    <property type="molecule type" value="Genomic_DNA"/>
</dbReference>
<evidence type="ECO:0000313" key="1">
    <source>
        <dbReference type="EMBL" id="MBK1867813.1"/>
    </source>
</evidence>
<proteinExistence type="predicted"/>
<protein>
    <submittedName>
        <fullName evidence="1">GNAT family N-acetyltransferase</fullName>
    </submittedName>
</protein>
<reference evidence="1" key="1">
    <citation type="submission" date="2021-01" db="EMBL/GenBank/DDBJ databases">
        <authorList>
            <person name="Sun Q."/>
        </authorList>
    </citation>
    <scope>NUCLEOTIDE SEQUENCE</scope>
    <source>
        <strain evidence="1">YIM B02566</strain>
    </source>
</reference>
<organism evidence="1 2">
    <name type="scientific">Taklimakanibacter albus</name>
    <dbReference type="NCBI Taxonomy" id="2800327"/>
    <lineage>
        <taxon>Bacteria</taxon>
        <taxon>Pseudomonadati</taxon>
        <taxon>Pseudomonadota</taxon>
        <taxon>Alphaproteobacteria</taxon>
        <taxon>Hyphomicrobiales</taxon>
        <taxon>Aestuariivirgaceae</taxon>
        <taxon>Taklimakanibacter</taxon>
    </lineage>
</organism>
<gene>
    <name evidence="1" type="ORF">JHL16_15755</name>
</gene>
<keyword evidence="2" id="KW-1185">Reference proteome</keyword>
<accession>A0ACC5R5F3</accession>
<evidence type="ECO:0000313" key="2">
    <source>
        <dbReference type="Proteomes" id="UP000616151"/>
    </source>
</evidence>
<name>A0ACC5R5F3_9HYPH</name>
<comment type="caution">
    <text evidence="1">The sequence shown here is derived from an EMBL/GenBank/DDBJ whole genome shotgun (WGS) entry which is preliminary data.</text>
</comment>